<evidence type="ECO:0000256" key="13">
    <source>
        <dbReference type="PIRSR" id="PIRSR639901-1"/>
    </source>
</evidence>
<dbReference type="PANTHER" id="PTHR42755:SF1">
    <property type="entry name" value="3-DEOXY-D-MANNO-OCTULOSONIC ACID TRANSFERASE, MITOCHONDRIAL-RELATED"/>
    <property type="match status" value="1"/>
</dbReference>
<dbReference type="OrthoDB" id="9789797at2"/>
<dbReference type="FunFam" id="3.40.50.11720:FF:000001">
    <property type="entry name" value="3-deoxy-D-manno-octulosonic acid transferase"/>
    <property type="match status" value="1"/>
</dbReference>
<accession>A0A451DKP9</accession>
<feature type="site" description="Transition state stabilizer" evidence="14">
    <location>
        <position position="207"/>
    </location>
</feature>
<gene>
    <name evidence="18" type="primary">waaA</name>
    <name evidence="18" type="ORF">ERCISPPA3004_150</name>
</gene>
<evidence type="ECO:0000256" key="7">
    <source>
        <dbReference type="ARBA" id="ARBA00022968"/>
    </source>
</evidence>
<feature type="domain" description="3-deoxy-D-manno-octulosonic-acid transferase N-terminal" evidence="17">
    <location>
        <begin position="32"/>
        <end position="210"/>
    </location>
</feature>
<evidence type="ECO:0000256" key="12">
    <source>
        <dbReference type="ARBA" id="ARBA00060660"/>
    </source>
</evidence>
<evidence type="ECO:0000256" key="9">
    <source>
        <dbReference type="ARBA" id="ARBA00049183"/>
    </source>
</evidence>
<evidence type="ECO:0000256" key="5">
    <source>
        <dbReference type="ARBA" id="ARBA00022519"/>
    </source>
</evidence>
<dbReference type="Proteomes" id="UP000294392">
    <property type="component" value="Chromosome"/>
</dbReference>
<keyword evidence="5" id="KW-0997">Cell inner membrane</keyword>
<dbReference type="GO" id="GO:0009244">
    <property type="term" value="P:lipopolysaccharide core region biosynthetic process"/>
    <property type="evidence" value="ECO:0007669"/>
    <property type="project" value="UniProtKB-UniRule"/>
</dbReference>
<dbReference type="UniPathway" id="UPA00958"/>
<comment type="catalytic activity">
    <reaction evidence="9 15">
        <text>lipid IVA (E. coli) + CMP-3-deoxy-beta-D-manno-octulosonate = alpha-Kdo-(2-&gt;6)-lipid IVA (E. coli) + CMP + H(+)</text>
        <dbReference type="Rhea" id="RHEA:28066"/>
        <dbReference type="ChEBI" id="CHEBI:15378"/>
        <dbReference type="ChEBI" id="CHEBI:58603"/>
        <dbReference type="ChEBI" id="CHEBI:60364"/>
        <dbReference type="ChEBI" id="CHEBI:60377"/>
        <dbReference type="ChEBI" id="CHEBI:85987"/>
        <dbReference type="EC" id="2.4.99.12"/>
    </reaction>
</comment>
<comment type="function">
    <text evidence="10">Involved in lipopolysaccharide (LPS) biosynthesis. Catalyzes the transfer of two 3-deoxy-D-manno-octulosonate (Kdo) residues from CMP-Kdo to lipid IV(A), the tetraacyldisaccharide-1,4'-bisphosphate precursor of lipid A.</text>
</comment>
<keyword evidence="18" id="KW-0328">Glycosyltransferase</keyword>
<proteinExistence type="inferred from homology"/>
<evidence type="ECO:0000256" key="8">
    <source>
        <dbReference type="ARBA" id="ARBA00034401"/>
    </source>
</evidence>
<comment type="catalytic activity">
    <reaction evidence="8">
        <text>alpha-Kdo-(2-&gt;6)-lipid IVA (E. coli) + CMP-3-deoxy-beta-D-manno-octulosonate = alpha-Kdo-(2-&gt;4)-alpha-Kdo-(2-&gt;6)-lipid IVA (E. coli) + CMP + H(+)</text>
        <dbReference type="Rhea" id="RHEA:28062"/>
        <dbReference type="ChEBI" id="CHEBI:15378"/>
        <dbReference type="ChEBI" id="CHEBI:60364"/>
        <dbReference type="ChEBI" id="CHEBI:60365"/>
        <dbReference type="ChEBI" id="CHEBI:60377"/>
        <dbReference type="ChEBI" id="CHEBI:85987"/>
        <dbReference type="EC" id="2.4.99.13"/>
    </reaction>
</comment>
<sequence>MLIIYTAFLYFFQPIIWVRLWIRGRNSAAYRQRWGERYGFCAGKVKTQGILLHAVSVGETFTAIPLIRELNHRYPHLPIVITTMTPTGSHLAVSSLGNMISHVYLPYDLPGVMNRFFDVIRPKLVIVMETELWPNMITLLYTRRIPLIIANARLSERSAKMYKIFGTFTKSLFQRITLVAAQSKEDSEHFINLGIQQSRVVVTGSLKFDVTIMPELTKKAIQLKSNWILQKRSIWIAASTHHGEEQIILKAHSKLLERFPDLLLILAPRHPERFSSVRYLTQQYRLRFILRSNGQTPSDSTQVVIGDTIGELMLLYAISDLAFVGGSLVKHGGHNPLEPAAHTIPILMGPHTFNFKDICHLLQQSNALITVTDAESLSDEITALLTDKSYRLNAGLYAFNVLHKNKGALKHLLQLIQPYLSQEDD</sequence>
<evidence type="ECO:0000256" key="14">
    <source>
        <dbReference type="PIRSR" id="PIRSR639901-2"/>
    </source>
</evidence>
<comment type="pathway">
    <text evidence="12">Glycolipid biosynthesis; KDO(2)-lipid A biosynthesis; KDO(2)-lipid A from CMP-3-deoxy-D-manno-octulosonate and lipid IV(A): step 2/4.</text>
</comment>
<comment type="pathway">
    <text evidence="11">Glycolipid biosynthesis; KDO(2)-lipid A biosynthesis; KDO(2)-lipid A from CMP-3-deoxy-D-manno-octulosonate and lipid IV(A): step 1/4.</text>
</comment>
<dbReference type="SUPFAM" id="SSF53756">
    <property type="entry name" value="UDP-Glycosyltransferase/glycogen phosphorylase"/>
    <property type="match status" value="1"/>
</dbReference>
<dbReference type="AlphaFoldDB" id="A0A451DKP9"/>
<evidence type="ECO:0000256" key="3">
    <source>
        <dbReference type="ARBA" id="ARBA00006380"/>
    </source>
</evidence>
<evidence type="ECO:0000259" key="16">
    <source>
        <dbReference type="Pfam" id="PF00534"/>
    </source>
</evidence>
<evidence type="ECO:0000256" key="6">
    <source>
        <dbReference type="ARBA" id="ARBA00022679"/>
    </source>
</evidence>
<dbReference type="InterPro" id="IPR007507">
    <property type="entry name" value="Glycos_transf_N"/>
</dbReference>
<dbReference type="GO" id="GO:0009245">
    <property type="term" value="P:lipid A biosynthetic process"/>
    <property type="evidence" value="ECO:0007669"/>
    <property type="project" value="TreeGrafter"/>
</dbReference>
<comment type="similarity">
    <text evidence="3">Belongs to the glycosyltransferase group 1 family. Glycosyltransferase 30 subfamily.</text>
</comment>
<evidence type="ECO:0000256" key="15">
    <source>
        <dbReference type="RuleBase" id="RU365103"/>
    </source>
</evidence>
<dbReference type="NCBIfam" id="NF004385">
    <property type="entry name" value="PRK05749.1-1"/>
    <property type="match status" value="1"/>
</dbReference>
<keyword evidence="5" id="KW-0472">Membrane</keyword>
<evidence type="ECO:0000256" key="1">
    <source>
        <dbReference type="ARBA" id="ARBA00004388"/>
    </source>
</evidence>
<keyword evidence="15" id="KW-0448">Lipopolysaccharide biosynthesis</keyword>
<keyword evidence="6 15" id="KW-0808">Transferase</keyword>
<name>A0A451DKP9_9GAMM</name>
<keyword evidence="7" id="KW-0812">Transmembrane</keyword>
<feature type="domain" description="Glycosyl transferase family 1" evidence="16">
    <location>
        <begin position="248"/>
        <end position="398"/>
    </location>
</feature>
<dbReference type="FunFam" id="3.40.50.2000:FF:000032">
    <property type="entry name" value="3-deoxy-D-manno-octulosonic acid transferase"/>
    <property type="match status" value="1"/>
</dbReference>
<comment type="function">
    <text evidence="15">Involved in lipopolysaccharide (LPS) biosynthesis. Catalyzes the transfer of 3-deoxy-D-manno-octulosonate (Kdo) residue(s) from CMP-Kdo to lipid IV(A), the tetraacyldisaccharide-1,4'-bisphosphate precursor of lipid A.</text>
</comment>
<evidence type="ECO:0000256" key="10">
    <source>
        <dbReference type="ARBA" id="ARBA00059802"/>
    </source>
</evidence>
<protein>
    <recommendedName>
        <fullName evidence="4 15">3-deoxy-D-manno-octulosonic acid transferase</fullName>
        <shortName evidence="15">Kdo transferase</shortName>
        <ecNumber evidence="15">2.4.99.12</ecNumber>
    </recommendedName>
    <alternativeName>
        <fullName evidence="15">Lipid IV(A) 3-deoxy-D-manno-octulosonic acid transferase</fullName>
    </alternativeName>
</protein>
<evidence type="ECO:0000256" key="2">
    <source>
        <dbReference type="ARBA" id="ARBA00004713"/>
    </source>
</evidence>
<dbReference type="Gene3D" id="3.40.50.11720">
    <property type="entry name" value="3-Deoxy-D-manno-octulosonic-acid transferase, N-terminal domain"/>
    <property type="match status" value="1"/>
</dbReference>
<reference evidence="18 19" key="1">
    <citation type="submission" date="2019-02" db="EMBL/GenBank/DDBJ databases">
        <authorList>
            <person name="Manzano-Marin A."/>
            <person name="Manzano-Marin A."/>
        </authorList>
    </citation>
    <scope>NUCLEOTIDE SEQUENCE [LARGE SCALE GENOMIC DNA]</scope>
    <source>
        <strain evidence="18 19">ErCisplendens</strain>
    </source>
</reference>
<dbReference type="PANTHER" id="PTHR42755">
    <property type="entry name" value="3-DEOXY-MANNO-OCTULOSONATE CYTIDYLYLTRANSFERASE"/>
    <property type="match status" value="1"/>
</dbReference>
<feature type="active site" description="Proton acceptor" evidence="13">
    <location>
        <position position="59"/>
    </location>
</feature>
<organism evidence="18 19">
    <name type="scientific">Candidatus Erwinia haradaeae</name>
    <dbReference type="NCBI Taxonomy" id="1922217"/>
    <lineage>
        <taxon>Bacteria</taxon>
        <taxon>Pseudomonadati</taxon>
        <taxon>Pseudomonadota</taxon>
        <taxon>Gammaproteobacteria</taxon>
        <taxon>Enterobacterales</taxon>
        <taxon>Erwiniaceae</taxon>
        <taxon>Erwinia</taxon>
    </lineage>
</organism>
<dbReference type="InterPro" id="IPR038107">
    <property type="entry name" value="Glycos_transf_N_sf"/>
</dbReference>
<dbReference type="RefSeq" id="WP_157990235.1">
    <property type="nucleotide sequence ID" value="NZ_LR217735.1"/>
</dbReference>
<keyword evidence="15" id="KW-1003">Cell membrane</keyword>
<dbReference type="InterPro" id="IPR001296">
    <property type="entry name" value="Glyco_trans_1"/>
</dbReference>
<feature type="site" description="Transition state stabilizer" evidence="14">
    <location>
        <position position="129"/>
    </location>
</feature>
<dbReference type="EMBL" id="LR217735">
    <property type="protein sequence ID" value="VFP87296.1"/>
    <property type="molecule type" value="Genomic_DNA"/>
</dbReference>
<evidence type="ECO:0000256" key="11">
    <source>
        <dbReference type="ARBA" id="ARBA00060558"/>
    </source>
</evidence>
<dbReference type="GO" id="GO:0005886">
    <property type="term" value="C:plasma membrane"/>
    <property type="evidence" value="ECO:0007669"/>
    <property type="project" value="UniProtKB-SubCell"/>
</dbReference>
<evidence type="ECO:0000259" key="17">
    <source>
        <dbReference type="Pfam" id="PF04413"/>
    </source>
</evidence>
<dbReference type="Pfam" id="PF00534">
    <property type="entry name" value="Glycos_transf_1"/>
    <property type="match status" value="1"/>
</dbReference>
<dbReference type="Pfam" id="PF04413">
    <property type="entry name" value="Glycos_transf_N"/>
    <property type="match status" value="1"/>
</dbReference>
<dbReference type="InterPro" id="IPR039901">
    <property type="entry name" value="Kdotransferase"/>
</dbReference>
<evidence type="ECO:0000313" key="19">
    <source>
        <dbReference type="Proteomes" id="UP000294392"/>
    </source>
</evidence>
<evidence type="ECO:0000313" key="18">
    <source>
        <dbReference type="EMBL" id="VFP87296.1"/>
    </source>
</evidence>
<keyword evidence="7" id="KW-0735">Signal-anchor</keyword>
<dbReference type="NCBIfam" id="NF004388">
    <property type="entry name" value="PRK05749.1-4"/>
    <property type="match status" value="1"/>
</dbReference>
<dbReference type="EC" id="2.4.99.12" evidence="15"/>
<comment type="subcellular location">
    <subcellularLocation>
        <location evidence="1">Cell inner membrane</location>
        <topology evidence="1">Single-pass membrane protein</topology>
        <orientation evidence="1">Cytoplasmic side</orientation>
    </subcellularLocation>
    <subcellularLocation>
        <location evidence="15">Cell membrane</location>
    </subcellularLocation>
</comment>
<dbReference type="Gene3D" id="3.40.50.2000">
    <property type="entry name" value="Glycogen Phosphorylase B"/>
    <property type="match status" value="1"/>
</dbReference>
<dbReference type="GO" id="GO:0043842">
    <property type="term" value="F:Kdo transferase activity"/>
    <property type="evidence" value="ECO:0007669"/>
    <property type="project" value="UniProtKB-EC"/>
</dbReference>
<comment type="pathway">
    <text evidence="2 15">Bacterial outer membrane biogenesis; LPS core biosynthesis.</text>
</comment>
<evidence type="ECO:0000256" key="4">
    <source>
        <dbReference type="ARBA" id="ARBA00019077"/>
    </source>
</evidence>